<evidence type="ECO:0008006" key="3">
    <source>
        <dbReference type="Google" id="ProtNLM"/>
    </source>
</evidence>
<dbReference type="OrthoDB" id="5372487at2"/>
<comment type="caution">
    <text evidence="1">The sequence shown here is derived from an EMBL/GenBank/DDBJ whole genome shotgun (WGS) entry which is preliminary data.</text>
</comment>
<gene>
    <name evidence="1" type="ORF">COO59_18435</name>
</gene>
<name>A0A2K1Q5A2_9GAMM</name>
<proteinExistence type="predicted"/>
<protein>
    <recommendedName>
        <fullName evidence="3">ATP-grasp domain-containing protein</fullName>
    </recommendedName>
</protein>
<reference evidence="2" key="1">
    <citation type="submission" date="2017-09" db="EMBL/GenBank/DDBJ databases">
        <authorList>
            <person name="Palmer M."/>
            <person name="Steenkamp E.T."/>
            <person name="Coetzee M.P."/>
            <person name="Avontuur J.R."/>
            <person name="Van Zyl E."/>
            <person name="Chan W.-Y."/>
            <person name="Blom J."/>
            <person name="Venter S.N."/>
        </authorList>
    </citation>
    <scope>NUCLEOTIDE SEQUENCE [LARGE SCALE GENOMIC DNA]</scope>
    <source>
        <strain evidence="2">QC88-366</strain>
    </source>
</reference>
<dbReference type="RefSeq" id="WP_103061188.1">
    <property type="nucleotide sequence ID" value="NZ_NWUO01000019.1"/>
</dbReference>
<dbReference type="Gene3D" id="3.30.470.20">
    <property type="entry name" value="ATP-grasp fold, B domain"/>
    <property type="match status" value="1"/>
</dbReference>
<evidence type="ECO:0000313" key="2">
    <source>
        <dbReference type="Proteomes" id="UP000236345"/>
    </source>
</evidence>
<organism evidence="1 2">
    <name type="scientific">Mixta theicola</name>
    <dbReference type="NCBI Taxonomy" id="1458355"/>
    <lineage>
        <taxon>Bacteria</taxon>
        <taxon>Pseudomonadati</taxon>
        <taxon>Pseudomonadota</taxon>
        <taxon>Gammaproteobacteria</taxon>
        <taxon>Enterobacterales</taxon>
        <taxon>Erwiniaceae</taxon>
        <taxon>Mixta</taxon>
    </lineage>
</organism>
<accession>A0A2K1Q5A2</accession>
<sequence length="360" mass="40867">MDRFVIFSGANERAIIAACRYFTRHKQMFSIIARPDADKIKLTSFKKNIACTRSCATLDVSDLLRHIAVLKHCYPGERLIYLPTAESINRILLAYRKQFEQAGLDVGLVDEALYMLISDKFSFQACAASNGIATPGIIADPNNASFPFVAKPKQEFSSVHGNKIYPYLIFTPQDYNRFIVSEVKDDFFFQQYISGQSFYYLMFFPDNGQPVVAYQKNLLQQSGGKSIIYAEACGCPDKKFEIKLINMLETLKFRGFIMVEVIKNNDSTVIIEANPRLWGPYELAIKQGLTPDLLITDRPSIKEASIRKGYLWLNGLLLTLTKAEKPKCYGIKFLILWGILKIHLTISISISTAWQFIVLN</sequence>
<dbReference type="AlphaFoldDB" id="A0A2K1Q5A2"/>
<evidence type="ECO:0000313" key="1">
    <source>
        <dbReference type="EMBL" id="PNS10219.1"/>
    </source>
</evidence>
<dbReference type="Proteomes" id="UP000236345">
    <property type="component" value="Unassembled WGS sequence"/>
</dbReference>
<dbReference type="EMBL" id="NWUO01000019">
    <property type="protein sequence ID" value="PNS10219.1"/>
    <property type="molecule type" value="Genomic_DNA"/>
</dbReference>
<dbReference type="SUPFAM" id="SSF56059">
    <property type="entry name" value="Glutathione synthetase ATP-binding domain-like"/>
    <property type="match status" value="1"/>
</dbReference>
<keyword evidence="2" id="KW-1185">Reference proteome</keyword>